<keyword evidence="4 7" id="KW-1133">Transmembrane helix</keyword>
<keyword evidence="5 7" id="KW-0472">Membrane</keyword>
<dbReference type="AlphaFoldDB" id="A0A1I1LW12"/>
<reference evidence="12" key="1">
    <citation type="submission" date="2016-10" db="EMBL/GenBank/DDBJ databases">
        <authorList>
            <person name="Varghese N."/>
            <person name="Submissions S."/>
        </authorList>
    </citation>
    <scope>NUCLEOTIDE SEQUENCE [LARGE SCALE GENOMIC DNA]</scope>
    <source>
        <strain evidence="12">DSM 23439</strain>
    </source>
</reference>
<proteinExistence type="inferred from homology"/>
<evidence type="ECO:0000256" key="3">
    <source>
        <dbReference type="ARBA" id="ARBA00022692"/>
    </source>
</evidence>
<organism evidence="11 12">
    <name type="scientific">Kushneria avicenniae</name>
    <dbReference type="NCBI Taxonomy" id="402385"/>
    <lineage>
        <taxon>Bacteria</taxon>
        <taxon>Pseudomonadati</taxon>
        <taxon>Pseudomonadota</taxon>
        <taxon>Gammaproteobacteria</taxon>
        <taxon>Oceanospirillales</taxon>
        <taxon>Halomonadaceae</taxon>
        <taxon>Kushneria</taxon>
    </lineage>
</organism>
<feature type="domain" description="Multidrug resistance protein MdtA-like alpha-helical hairpin" evidence="8">
    <location>
        <begin position="97"/>
        <end position="162"/>
    </location>
</feature>
<dbReference type="Gene3D" id="2.40.50.100">
    <property type="match status" value="1"/>
</dbReference>
<sequence length="321" mass="35742">MTDKESGMNSVSALAGRFVRVVSTLLLVGAALLAAWWIWHHYMHDPWTRDGRIRADIVQVGVDVSGLVDTLEVHDNDLVQKGEVLFTIDQARYQLALDQAKADLARFKEQRDEAKATSNRRERLNNYVSQEARDNARFEYRSAEAAVQNAEVAVRAAQLDLERSKVRAPVDGYVTNQQLRPGQYVSSGTQAMTLVDEQSFYALGYFEETKLGGIHPGDPARVRLLGRDRELHGHVDSIARGIVDNSLTGQSGGLAAVNPSFDWVRLSQRIPVRIRLENVPDDLVLSAGQTATIYVDAPGHEPQENGWGAALRRQLEEIFDI</sequence>
<dbReference type="Gene3D" id="1.10.287.470">
    <property type="entry name" value="Helix hairpin bin"/>
    <property type="match status" value="1"/>
</dbReference>
<evidence type="ECO:0000256" key="7">
    <source>
        <dbReference type="SAM" id="Phobius"/>
    </source>
</evidence>
<accession>A0A1I1LW12</accession>
<dbReference type="Gene3D" id="2.40.30.170">
    <property type="match status" value="1"/>
</dbReference>
<keyword evidence="6" id="KW-0175">Coiled coil</keyword>
<dbReference type="GO" id="GO:0016020">
    <property type="term" value="C:membrane"/>
    <property type="evidence" value="ECO:0007669"/>
    <property type="project" value="InterPro"/>
</dbReference>
<dbReference type="GO" id="GO:0022857">
    <property type="term" value="F:transmembrane transporter activity"/>
    <property type="evidence" value="ECO:0007669"/>
    <property type="project" value="InterPro"/>
</dbReference>
<feature type="transmembrane region" description="Helical" evidence="7">
    <location>
        <begin position="21"/>
        <end position="39"/>
    </location>
</feature>
<protein>
    <submittedName>
        <fullName evidence="11">RND family efflux transporter, MFP subunit</fullName>
    </submittedName>
</protein>
<evidence type="ECO:0000256" key="5">
    <source>
        <dbReference type="ARBA" id="ARBA00023136"/>
    </source>
</evidence>
<keyword evidence="12" id="KW-1185">Reference proteome</keyword>
<feature type="domain" description="Multidrug resistance protein MdtA-like barrel-sandwich hybrid" evidence="9">
    <location>
        <begin position="57"/>
        <end position="196"/>
    </location>
</feature>
<dbReference type="InterPro" id="IPR006143">
    <property type="entry name" value="RND_pump_MFP"/>
</dbReference>
<name>A0A1I1LW12_9GAMM</name>
<evidence type="ECO:0000259" key="9">
    <source>
        <dbReference type="Pfam" id="PF25917"/>
    </source>
</evidence>
<evidence type="ECO:0000256" key="4">
    <source>
        <dbReference type="ARBA" id="ARBA00022989"/>
    </source>
</evidence>
<gene>
    <name evidence="11" type="ORF">SAMN05421848_2586</name>
</gene>
<evidence type="ECO:0000256" key="1">
    <source>
        <dbReference type="ARBA" id="ARBA00004167"/>
    </source>
</evidence>
<evidence type="ECO:0000313" key="11">
    <source>
        <dbReference type="EMBL" id="SFC74513.1"/>
    </source>
</evidence>
<evidence type="ECO:0000259" key="10">
    <source>
        <dbReference type="Pfam" id="PF25963"/>
    </source>
</evidence>
<evidence type="ECO:0000256" key="6">
    <source>
        <dbReference type="SAM" id="Coils"/>
    </source>
</evidence>
<dbReference type="STRING" id="402385.SAMN05421848_2586"/>
<dbReference type="Pfam" id="PF25917">
    <property type="entry name" value="BSH_RND"/>
    <property type="match status" value="1"/>
</dbReference>
<dbReference type="EMBL" id="FOLY01000005">
    <property type="protein sequence ID" value="SFC74513.1"/>
    <property type="molecule type" value="Genomic_DNA"/>
</dbReference>
<dbReference type="Proteomes" id="UP000199046">
    <property type="component" value="Unassembled WGS sequence"/>
</dbReference>
<comment type="subcellular location">
    <subcellularLocation>
        <location evidence="1">Membrane</location>
        <topology evidence="1">Single-pass membrane protein</topology>
    </subcellularLocation>
</comment>
<dbReference type="InterPro" id="IPR058624">
    <property type="entry name" value="MdtA-like_HH"/>
</dbReference>
<dbReference type="Pfam" id="PF25876">
    <property type="entry name" value="HH_MFP_RND"/>
    <property type="match status" value="1"/>
</dbReference>
<evidence type="ECO:0000256" key="2">
    <source>
        <dbReference type="ARBA" id="ARBA00009477"/>
    </source>
</evidence>
<dbReference type="PANTHER" id="PTHR30367">
    <property type="entry name" value="P-HYDROXYBENZOIC ACID EFFLUX PUMP SUBUNIT AAEA-RELATED"/>
    <property type="match status" value="1"/>
</dbReference>
<feature type="domain" description="p-hydroxybenzoic acid efflux pump subunit AaeA-like beta-barrel" evidence="10">
    <location>
        <begin position="199"/>
        <end position="295"/>
    </location>
</feature>
<keyword evidence="3 7" id="KW-0812">Transmembrane</keyword>
<dbReference type="SUPFAM" id="SSF111369">
    <property type="entry name" value="HlyD-like secretion proteins"/>
    <property type="match status" value="1"/>
</dbReference>
<dbReference type="NCBIfam" id="TIGR01730">
    <property type="entry name" value="RND_mfp"/>
    <property type="match status" value="1"/>
</dbReference>
<dbReference type="InterPro" id="IPR058625">
    <property type="entry name" value="MdtA-like_BSH"/>
</dbReference>
<evidence type="ECO:0000259" key="8">
    <source>
        <dbReference type="Pfam" id="PF25876"/>
    </source>
</evidence>
<evidence type="ECO:0000313" key="12">
    <source>
        <dbReference type="Proteomes" id="UP000199046"/>
    </source>
</evidence>
<feature type="coiled-coil region" evidence="6">
    <location>
        <begin position="90"/>
        <end position="160"/>
    </location>
</feature>
<dbReference type="Pfam" id="PF25963">
    <property type="entry name" value="Beta-barrel_AAEA"/>
    <property type="match status" value="1"/>
</dbReference>
<dbReference type="InterPro" id="IPR058634">
    <property type="entry name" value="AaeA-lik-b-barrel"/>
</dbReference>
<dbReference type="PANTHER" id="PTHR30367:SF12">
    <property type="entry name" value="P-HYDROXYBENZOIC ACID EFFLUX PUMP SUBUNIT AAEA"/>
    <property type="match status" value="1"/>
</dbReference>
<comment type="similarity">
    <text evidence="2">Belongs to the membrane fusion protein (MFP) (TC 8.A.1) family.</text>
</comment>
<dbReference type="InterPro" id="IPR050393">
    <property type="entry name" value="MFP_Efflux_Pump"/>
</dbReference>